<proteinExistence type="predicted"/>
<dbReference type="InterPro" id="IPR032501">
    <property type="entry name" value="Prot_ATP_ID_OB_2nd"/>
</dbReference>
<dbReference type="InterPro" id="IPR012340">
    <property type="entry name" value="NA-bd_OB-fold"/>
</dbReference>
<name>A0ABQ6N613_9STRA</name>
<evidence type="ECO:0000256" key="2">
    <source>
        <dbReference type="ARBA" id="ARBA00022840"/>
    </source>
</evidence>
<comment type="caution">
    <text evidence="6">The sequence shown here is derived from an EMBL/GenBank/DDBJ whole genome shotgun (WGS) entry which is preliminary data.</text>
</comment>
<sequence>MPPMASDDAPTTPPPAAAPAAAAADAAPDLEGDDIWGEEGDPVDDETLAMSNDDLRTRIRLLQNDIRIMRSDVQRINHESANQKDKIKENVEKIKLNKQLPYLVGNVIEVLDADAEDGLEKEDEDGGAADENAARKTKSAVIRTSTRQTIYLPIPGLVDVAELKPSDMVGTNKDSYLILEKLPAEFDSRVKAMEVDEKPTEEYSDIGGCDAQ</sequence>
<protein>
    <recommendedName>
        <fullName evidence="5">Proteasomal ATPase second OB domain-containing protein</fullName>
    </recommendedName>
</protein>
<evidence type="ECO:0000256" key="3">
    <source>
        <dbReference type="SAM" id="Coils"/>
    </source>
</evidence>
<feature type="compositionally biased region" description="Low complexity" evidence="4">
    <location>
        <begin position="18"/>
        <end position="27"/>
    </location>
</feature>
<dbReference type="EMBL" id="BRYB01001025">
    <property type="protein sequence ID" value="GMI41785.1"/>
    <property type="molecule type" value="Genomic_DNA"/>
</dbReference>
<evidence type="ECO:0000259" key="5">
    <source>
        <dbReference type="Pfam" id="PF16450"/>
    </source>
</evidence>
<organism evidence="6 7">
    <name type="scientific">Tetraparma gracilis</name>
    <dbReference type="NCBI Taxonomy" id="2962635"/>
    <lineage>
        <taxon>Eukaryota</taxon>
        <taxon>Sar</taxon>
        <taxon>Stramenopiles</taxon>
        <taxon>Ochrophyta</taxon>
        <taxon>Bolidophyceae</taxon>
        <taxon>Parmales</taxon>
        <taxon>Triparmaceae</taxon>
        <taxon>Tetraparma</taxon>
    </lineage>
</organism>
<feature type="domain" description="Proteasomal ATPase second OB" evidence="5">
    <location>
        <begin position="104"/>
        <end position="183"/>
    </location>
</feature>
<keyword evidence="1" id="KW-0547">Nucleotide-binding</keyword>
<dbReference type="Proteomes" id="UP001165060">
    <property type="component" value="Unassembled WGS sequence"/>
</dbReference>
<feature type="non-terminal residue" evidence="6">
    <location>
        <position position="212"/>
    </location>
</feature>
<feature type="compositionally biased region" description="Low complexity" evidence="4">
    <location>
        <begin position="1"/>
        <end position="10"/>
    </location>
</feature>
<keyword evidence="2" id="KW-0067">ATP-binding</keyword>
<evidence type="ECO:0000313" key="7">
    <source>
        <dbReference type="Proteomes" id="UP001165060"/>
    </source>
</evidence>
<evidence type="ECO:0000313" key="6">
    <source>
        <dbReference type="EMBL" id="GMI41785.1"/>
    </source>
</evidence>
<dbReference type="Gene3D" id="2.40.50.140">
    <property type="entry name" value="Nucleic acid-binding proteins"/>
    <property type="match status" value="1"/>
</dbReference>
<feature type="coiled-coil region" evidence="3">
    <location>
        <begin position="52"/>
        <end position="97"/>
    </location>
</feature>
<feature type="compositionally biased region" description="Acidic residues" evidence="4">
    <location>
        <begin position="28"/>
        <end position="47"/>
    </location>
</feature>
<feature type="region of interest" description="Disordered" evidence="4">
    <location>
        <begin position="1"/>
        <end position="49"/>
    </location>
</feature>
<evidence type="ECO:0000256" key="4">
    <source>
        <dbReference type="SAM" id="MobiDB-lite"/>
    </source>
</evidence>
<reference evidence="6 7" key="1">
    <citation type="journal article" date="2023" name="Commun. Biol.">
        <title>Genome analysis of Parmales, the sister group of diatoms, reveals the evolutionary specialization of diatoms from phago-mixotrophs to photoautotrophs.</title>
        <authorList>
            <person name="Ban H."/>
            <person name="Sato S."/>
            <person name="Yoshikawa S."/>
            <person name="Yamada K."/>
            <person name="Nakamura Y."/>
            <person name="Ichinomiya M."/>
            <person name="Sato N."/>
            <person name="Blanc-Mathieu R."/>
            <person name="Endo H."/>
            <person name="Kuwata A."/>
            <person name="Ogata H."/>
        </authorList>
    </citation>
    <scope>NUCLEOTIDE SEQUENCE [LARGE SCALE GENOMIC DNA]</scope>
</reference>
<accession>A0ABQ6N613</accession>
<dbReference type="Pfam" id="PF16450">
    <property type="entry name" value="Prot_ATP_ID_OB_C"/>
    <property type="match status" value="1"/>
</dbReference>
<evidence type="ECO:0000256" key="1">
    <source>
        <dbReference type="ARBA" id="ARBA00022741"/>
    </source>
</evidence>
<gene>
    <name evidence="6" type="ORF">TeGR_g5148</name>
</gene>
<keyword evidence="7" id="KW-1185">Reference proteome</keyword>
<dbReference type="PANTHER" id="PTHR23073">
    <property type="entry name" value="26S PROTEASOME REGULATORY SUBUNIT"/>
    <property type="match status" value="1"/>
</dbReference>
<keyword evidence="3" id="KW-0175">Coiled coil</keyword>
<dbReference type="InterPro" id="IPR050221">
    <property type="entry name" value="26S_Proteasome_ATPase"/>
</dbReference>